<dbReference type="EMBL" id="JBEHCU010007870">
    <property type="protein sequence ID" value="KAL1391464.1"/>
    <property type="molecule type" value="Genomic_DNA"/>
</dbReference>
<dbReference type="SUPFAM" id="SSF52540">
    <property type="entry name" value="P-loop containing nucleoside triphosphate hydrolases"/>
    <property type="match status" value="1"/>
</dbReference>
<organism evidence="2 3">
    <name type="scientific">Culex pipiens pipiens</name>
    <name type="common">Northern house mosquito</name>
    <dbReference type="NCBI Taxonomy" id="38569"/>
    <lineage>
        <taxon>Eukaryota</taxon>
        <taxon>Metazoa</taxon>
        <taxon>Ecdysozoa</taxon>
        <taxon>Arthropoda</taxon>
        <taxon>Hexapoda</taxon>
        <taxon>Insecta</taxon>
        <taxon>Pterygota</taxon>
        <taxon>Neoptera</taxon>
        <taxon>Endopterygota</taxon>
        <taxon>Diptera</taxon>
        <taxon>Nematocera</taxon>
        <taxon>Culicoidea</taxon>
        <taxon>Culicidae</taxon>
        <taxon>Culicinae</taxon>
        <taxon>Culicini</taxon>
        <taxon>Culex</taxon>
        <taxon>Culex</taxon>
    </lineage>
</organism>
<evidence type="ECO:0000313" key="2">
    <source>
        <dbReference type="EMBL" id="KAL1391464.1"/>
    </source>
</evidence>
<feature type="non-terminal residue" evidence="2">
    <location>
        <position position="308"/>
    </location>
</feature>
<accession>A0ABD1D2K4</accession>
<dbReference type="AlphaFoldDB" id="A0ABD1D2K4"/>
<dbReference type="PANTHER" id="PTHR10887:SF365">
    <property type="entry name" value="HELICASE WITH ZINC FINGER DOMAIN-RELATED"/>
    <property type="match status" value="1"/>
</dbReference>
<gene>
    <name evidence="2" type="ORF">pipiens_000370</name>
</gene>
<sequence>MECEAIMPLALAKEKTRIVLAGDHMQMSPELLSNYAKERKLDISLLERLYDHYPNDFPCKILLCENYRAHEAIIKFTSELFYEQKLITSGKQLKHESILNARIPGTFMSKKITNQLQKQKSAQLYFNCTAFGASRSIVWSQSQRDVNLESNALSGLVHATPTSTNFVSWYRKSTQVDPACHLSEMVVGLGKVYEVIKRVPVVPDVPELNHALQAPLRQDSGGDACVVPALKCAAISAACANPAATYFAGLRRPGPGSPAVLIKEGIGQQLVAFHCGFCEVFPLNNLTAIRNMLCRQPGVGPGGHFDLH</sequence>
<feature type="domain" description="DNA2/NAM7 helicase-like C-terminal" evidence="1">
    <location>
        <begin position="41"/>
        <end position="112"/>
    </location>
</feature>
<name>A0ABD1D2K4_CULPP</name>
<comment type="caution">
    <text evidence="2">The sequence shown here is derived from an EMBL/GenBank/DDBJ whole genome shotgun (WGS) entry which is preliminary data.</text>
</comment>
<reference evidence="2 3" key="1">
    <citation type="submission" date="2024-05" db="EMBL/GenBank/DDBJ databases">
        <title>Culex pipiens pipiens assembly and annotation.</title>
        <authorList>
            <person name="Alout H."/>
            <person name="Durand T."/>
        </authorList>
    </citation>
    <scope>NUCLEOTIDE SEQUENCE [LARGE SCALE GENOMIC DNA]</scope>
    <source>
        <strain evidence="2">HA-2024</strain>
        <tissue evidence="2">Whole body</tissue>
    </source>
</reference>
<dbReference type="Pfam" id="PF13087">
    <property type="entry name" value="AAA_12"/>
    <property type="match status" value="1"/>
</dbReference>
<dbReference type="PANTHER" id="PTHR10887">
    <property type="entry name" value="DNA2/NAM7 HELICASE FAMILY"/>
    <property type="match status" value="1"/>
</dbReference>
<protein>
    <recommendedName>
        <fullName evidence="1">DNA2/NAM7 helicase-like C-terminal domain-containing protein</fullName>
    </recommendedName>
</protein>
<dbReference type="InterPro" id="IPR045055">
    <property type="entry name" value="DNA2/NAM7-like"/>
</dbReference>
<evidence type="ECO:0000313" key="3">
    <source>
        <dbReference type="Proteomes" id="UP001562425"/>
    </source>
</evidence>
<dbReference type="InterPro" id="IPR041679">
    <property type="entry name" value="DNA2/NAM7-like_C"/>
</dbReference>
<dbReference type="Proteomes" id="UP001562425">
    <property type="component" value="Unassembled WGS sequence"/>
</dbReference>
<dbReference type="InterPro" id="IPR027417">
    <property type="entry name" value="P-loop_NTPase"/>
</dbReference>
<proteinExistence type="predicted"/>
<evidence type="ECO:0000259" key="1">
    <source>
        <dbReference type="Pfam" id="PF13087"/>
    </source>
</evidence>
<dbReference type="Gene3D" id="3.40.50.300">
    <property type="entry name" value="P-loop containing nucleotide triphosphate hydrolases"/>
    <property type="match status" value="1"/>
</dbReference>
<keyword evidence="3" id="KW-1185">Reference proteome</keyword>